<name>A0A1B1TCR0_9ARCH</name>
<sequence>MSEQSDIEKFQRWLQSQLDDVKSIEDVEERERRQIQLECAIQETINFRSLMSLVQDIAPPFVERESPVRVVSEEKVSKESTGGFCLSCEKPITSDIDFCINCGEFI</sequence>
<dbReference type="AlphaFoldDB" id="A0A1B1TCR0"/>
<dbReference type="EMBL" id="KP211869">
    <property type="protein sequence ID" value="ANV80061.1"/>
    <property type="molecule type" value="Genomic_DNA"/>
</dbReference>
<accession>A0A1B1TCR0</accession>
<reference evidence="1" key="2">
    <citation type="journal article" date="2015" name="ISME J.">
        <title>A new class of marine Euryarchaeota group II from the Mediterranean deep chlorophyll maximum.</title>
        <authorList>
            <person name="Martin-Cuadrado A.B."/>
            <person name="Garcia-Heredia I."/>
            <person name="Molto A.G."/>
            <person name="Lopez-Ubeda R."/>
            <person name="Kimes N."/>
            <person name="Lopez-Garcia P."/>
            <person name="Moreira D."/>
            <person name="Rodriguez-Valera F."/>
        </authorList>
    </citation>
    <scope>NUCLEOTIDE SEQUENCE</scope>
</reference>
<evidence type="ECO:0008006" key="2">
    <source>
        <dbReference type="Google" id="ProtNLM"/>
    </source>
</evidence>
<reference evidence="1" key="1">
    <citation type="submission" date="2014-11" db="EMBL/GenBank/DDBJ databases">
        <authorList>
            <person name="Zhu J."/>
            <person name="Qi W."/>
            <person name="Song R."/>
        </authorList>
    </citation>
    <scope>NUCLEOTIDE SEQUENCE</scope>
</reference>
<protein>
    <recommendedName>
        <fullName evidence="2">Zinc ribbon domain-containing protein</fullName>
    </recommendedName>
</protein>
<proteinExistence type="predicted"/>
<evidence type="ECO:0000313" key="1">
    <source>
        <dbReference type="EMBL" id="ANV80061.1"/>
    </source>
</evidence>
<organism evidence="1">
    <name type="scientific">uncultured Poseidoniia archaeon</name>
    <dbReference type="NCBI Taxonomy" id="1697135"/>
    <lineage>
        <taxon>Archaea</taxon>
        <taxon>Methanobacteriati</taxon>
        <taxon>Thermoplasmatota</taxon>
        <taxon>Candidatus Poseidoniia</taxon>
        <taxon>environmental samples</taxon>
    </lineage>
</organism>